<dbReference type="InterPro" id="IPR036942">
    <property type="entry name" value="Beta-barrel_TonB_sf"/>
</dbReference>
<dbReference type="EMBL" id="WHJG01000016">
    <property type="protein sequence ID" value="NHZ80910.1"/>
    <property type="molecule type" value="Genomic_DNA"/>
</dbReference>
<evidence type="ECO:0000256" key="2">
    <source>
        <dbReference type="ARBA" id="ARBA00009810"/>
    </source>
</evidence>
<feature type="compositionally biased region" description="Basic residues" evidence="13">
    <location>
        <begin position="21"/>
        <end position="32"/>
    </location>
</feature>
<dbReference type="Gene3D" id="2.170.130.10">
    <property type="entry name" value="TonB-dependent receptor, plug domain"/>
    <property type="match status" value="1"/>
</dbReference>
<evidence type="ECO:0000256" key="5">
    <source>
        <dbReference type="ARBA" id="ARBA00022692"/>
    </source>
</evidence>
<evidence type="ECO:0000313" key="17">
    <source>
        <dbReference type="Proteomes" id="UP000621455"/>
    </source>
</evidence>
<dbReference type="InterPro" id="IPR037066">
    <property type="entry name" value="Plug_dom_sf"/>
</dbReference>
<evidence type="ECO:0000313" key="16">
    <source>
        <dbReference type="EMBL" id="NHZ80910.1"/>
    </source>
</evidence>
<feature type="domain" description="TonB-dependent receptor plug" evidence="15">
    <location>
        <begin position="128"/>
        <end position="237"/>
    </location>
</feature>
<dbReference type="InterPro" id="IPR000531">
    <property type="entry name" value="Beta-barrel_TonB"/>
</dbReference>
<keyword evidence="17" id="KW-1185">Reference proteome</keyword>
<evidence type="ECO:0000256" key="9">
    <source>
        <dbReference type="ARBA" id="ARBA00023170"/>
    </source>
</evidence>
<keyword evidence="10 11" id="KW-0998">Cell outer membrane</keyword>
<dbReference type="PROSITE" id="PS52016">
    <property type="entry name" value="TONB_DEPENDENT_REC_3"/>
    <property type="match status" value="1"/>
</dbReference>
<evidence type="ECO:0000259" key="14">
    <source>
        <dbReference type="Pfam" id="PF00593"/>
    </source>
</evidence>
<evidence type="ECO:0000256" key="7">
    <source>
        <dbReference type="ARBA" id="ARBA00023077"/>
    </source>
</evidence>
<comment type="similarity">
    <text evidence="2 11 12">Belongs to the TonB-dependent receptor family.</text>
</comment>
<organism evidence="16 17">
    <name type="scientific">Massilia frigida</name>
    <dbReference type="NCBI Taxonomy" id="2609281"/>
    <lineage>
        <taxon>Bacteria</taxon>
        <taxon>Pseudomonadati</taxon>
        <taxon>Pseudomonadota</taxon>
        <taxon>Betaproteobacteria</taxon>
        <taxon>Burkholderiales</taxon>
        <taxon>Oxalobacteraceae</taxon>
        <taxon>Telluria group</taxon>
        <taxon>Massilia</taxon>
    </lineage>
</organism>
<dbReference type="PANTHER" id="PTHR30069">
    <property type="entry name" value="TONB-DEPENDENT OUTER MEMBRANE RECEPTOR"/>
    <property type="match status" value="1"/>
</dbReference>
<evidence type="ECO:0000256" key="10">
    <source>
        <dbReference type="ARBA" id="ARBA00023237"/>
    </source>
</evidence>
<keyword evidence="3 11" id="KW-0813">Transport</keyword>
<dbReference type="Gene3D" id="2.40.170.20">
    <property type="entry name" value="TonB-dependent receptor, beta-barrel domain"/>
    <property type="match status" value="1"/>
</dbReference>
<feature type="compositionally biased region" description="Polar residues" evidence="13">
    <location>
        <begin position="1"/>
        <end position="10"/>
    </location>
</feature>
<keyword evidence="7 12" id="KW-0798">TonB box</keyword>
<evidence type="ECO:0000256" key="3">
    <source>
        <dbReference type="ARBA" id="ARBA00022448"/>
    </source>
</evidence>
<dbReference type="Pfam" id="PF00593">
    <property type="entry name" value="TonB_dep_Rec_b-barrel"/>
    <property type="match status" value="1"/>
</dbReference>
<protein>
    <submittedName>
        <fullName evidence="16">TonB-dependent receptor</fullName>
    </submittedName>
</protein>
<evidence type="ECO:0000256" key="4">
    <source>
        <dbReference type="ARBA" id="ARBA00022452"/>
    </source>
</evidence>
<evidence type="ECO:0000256" key="13">
    <source>
        <dbReference type="SAM" id="MobiDB-lite"/>
    </source>
</evidence>
<comment type="subcellular location">
    <subcellularLocation>
        <location evidence="1 11">Cell outer membrane</location>
        <topology evidence="1 11">Multi-pass membrane protein</topology>
    </subcellularLocation>
</comment>
<comment type="caution">
    <text evidence="16">The sequence shown here is derived from an EMBL/GenBank/DDBJ whole genome shotgun (WGS) entry which is preliminary data.</text>
</comment>
<gene>
    <name evidence="16" type="ORF">F2P44_16740</name>
</gene>
<evidence type="ECO:0000256" key="6">
    <source>
        <dbReference type="ARBA" id="ARBA00022729"/>
    </source>
</evidence>
<sequence length="723" mass="78195">MARSTVTTFPTRAIRKPCGPPRRRRNSGCRRPRASRWPTFVVGKLPRAPINQHVQIAVNVRCFVHDRKCSTIASMRKQPFLILFIACAGLLHGAGARANVDQMSLLDFSLEQLSDIVVSSVSRQPARLADAPVSLYVIGGADIARAGARSLPEALRLAPNLQVARSDGGTYAITARGLATTLENKLLVMIDGRSVYSPLFSGVFWDAQDVVMEEIERIEVISGPGATIWGANAVNGVINIITRNAASSQGVLLALDGGRRERGASVRQGGQLDGGGHYRLYAKAGEIDDYPDAPGGGLERRQAGFRGDWKHGTRATSVSADVYRSSAHRRGGGETRGSGANLLGRASGILANGSDWRLQASFDHTERVQPGTGAQRLDTLDLDMQHGMRLGASHNLVWGGGYRYAWDRVSGGTQLAFFPADKNLRWANVFAQDKIQLSSTLRMSIGVKLEHNTYTGMEKLPSVRMVWNATPGSVLWAAVSRSVRAPARFDRDLYVRGAGGRYSIEGGPDFVSETVRVAEVGYRAQPLPSLAYSLAVFASDYDRLRTLEPRAGGQGAPTPGAPTPGAPAPGAPGSGPQFANMGEANTRGLEFWSRWQATPRWRVVAGIVLQDIDASLAPGSRDVSGAIGLGTNDPASYWSLRSSHELSDRLQADLALRRVGQLPQPLVPAYYELDLRMAWQARPNVEVALSGQNLLHRSHAEFGQAATRRLIERSVTLQLSSRF</sequence>
<dbReference type="InterPro" id="IPR039426">
    <property type="entry name" value="TonB-dep_rcpt-like"/>
</dbReference>
<evidence type="ECO:0000256" key="11">
    <source>
        <dbReference type="PROSITE-ProRule" id="PRU01360"/>
    </source>
</evidence>
<dbReference type="PANTHER" id="PTHR30069:SF29">
    <property type="entry name" value="HEMOGLOBIN AND HEMOGLOBIN-HAPTOGLOBIN-BINDING PROTEIN 1-RELATED"/>
    <property type="match status" value="1"/>
</dbReference>
<keyword evidence="5 11" id="KW-0812">Transmembrane</keyword>
<dbReference type="InterPro" id="IPR012910">
    <property type="entry name" value="Plug_dom"/>
</dbReference>
<name>A0ABX0N6C8_9BURK</name>
<evidence type="ECO:0000256" key="1">
    <source>
        <dbReference type="ARBA" id="ARBA00004571"/>
    </source>
</evidence>
<keyword evidence="9 16" id="KW-0675">Receptor</keyword>
<reference evidence="16 17" key="1">
    <citation type="submission" date="2019-10" db="EMBL/GenBank/DDBJ databases">
        <title>Taxonomy of Antarctic Massilia spp.: description of Massilia rubra sp. nov., Massilia aquatica sp. nov., Massilia mucilaginosa sp. nov., Massilia frigida sp. nov. isolated from streams, lakes and regoliths.</title>
        <authorList>
            <person name="Holochova P."/>
            <person name="Sedlacek I."/>
            <person name="Kralova S."/>
            <person name="Maslanova I."/>
            <person name="Busse H.-J."/>
            <person name="Stankova E."/>
            <person name="Vrbovska V."/>
            <person name="Kovarovic V."/>
            <person name="Bartak M."/>
            <person name="Svec P."/>
            <person name="Pantucek R."/>
        </authorList>
    </citation>
    <scope>NUCLEOTIDE SEQUENCE [LARGE SCALE GENOMIC DNA]</scope>
    <source>
        <strain evidence="16 17">CCM 8695</strain>
    </source>
</reference>
<evidence type="ECO:0000256" key="8">
    <source>
        <dbReference type="ARBA" id="ARBA00023136"/>
    </source>
</evidence>
<feature type="domain" description="TonB-dependent receptor-like beta-barrel" evidence="14">
    <location>
        <begin position="267"/>
        <end position="694"/>
    </location>
</feature>
<dbReference type="SUPFAM" id="SSF56935">
    <property type="entry name" value="Porins"/>
    <property type="match status" value="1"/>
</dbReference>
<accession>A0ABX0N6C8</accession>
<keyword evidence="4 11" id="KW-1134">Transmembrane beta strand</keyword>
<dbReference type="Pfam" id="PF07715">
    <property type="entry name" value="Plug"/>
    <property type="match status" value="1"/>
</dbReference>
<feature type="region of interest" description="Disordered" evidence="13">
    <location>
        <begin position="548"/>
        <end position="575"/>
    </location>
</feature>
<keyword evidence="6" id="KW-0732">Signal</keyword>
<feature type="compositionally biased region" description="Pro residues" evidence="13">
    <location>
        <begin position="559"/>
        <end position="570"/>
    </location>
</feature>
<keyword evidence="8 11" id="KW-0472">Membrane</keyword>
<proteinExistence type="inferred from homology"/>
<evidence type="ECO:0000259" key="15">
    <source>
        <dbReference type="Pfam" id="PF07715"/>
    </source>
</evidence>
<evidence type="ECO:0000256" key="12">
    <source>
        <dbReference type="RuleBase" id="RU003357"/>
    </source>
</evidence>
<feature type="region of interest" description="Disordered" evidence="13">
    <location>
        <begin position="1"/>
        <end position="32"/>
    </location>
</feature>
<dbReference type="Proteomes" id="UP000621455">
    <property type="component" value="Unassembled WGS sequence"/>
</dbReference>